<reference evidence="1 2" key="1">
    <citation type="submission" date="2021-07" db="EMBL/GenBank/DDBJ databases">
        <title>Flavobacterium sp. nov. isolated from sediment on the Taihu Lake.</title>
        <authorList>
            <person name="Qu J.-H."/>
        </authorList>
    </citation>
    <scope>NUCLEOTIDE SEQUENCE [LARGE SCALE GENOMIC DNA]</scope>
    <source>
        <strain evidence="1 2">NAS39</strain>
    </source>
</reference>
<dbReference type="EMBL" id="JAHWYN010000060">
    <property type="protein sequence ID" value="MBW4362837.1"/>
    <property type="molecule type" value="Genomic_DNA"/>
</dbReference>
<evidence type="ECO:0000313" key="2">
    <source>
        <dbReference type="Proteomes" id="UP000812031"/>
    </source>
</evidence>
<sequence>MKKIALLFIIFISTKSISQTKNFIDLPYIETSAKVDTLVIPDRIYLNISITEKDTKGKISVEELESKMNDKFKSLGINVEKQLFLNDLSSNYKKYFLKQQDILKNKNYTLVLYDAKISGKVLIALEEIEISNVVLEKTEYSKSEQMLLILKTKAIEKAKNQAIAMTKPLNQKVGNAIFISDFNNVERMLSGSVAGIQIRGSKSLSNSGFIPADIEFAKIKIETELNVKFKLE</sequence>
<accession>A0ABS6Y1R2</accession>
<gene>
    <name evidence="1" type="ORF">KZH69_20355</name>
</gene>
<evidence type="ECO:0000313" key="1">
    <source>
        <dbReference type="EMBL" id="MBW4362837.1"/>
    </source>
</evidence>
<name>A0ABS6Y1R2_9FLAO</name>
<dbReference type="InterPro" id="IPR007497">
    <property type="entry name" value="SIMPL/DUF541"/>
</dbReference>
<dbReference type="Pfam" id="PF04402">
    <property type="entry name" value="SIMPL"/>
    <property type="match status" value="1"/>
</dbReference>
<keyword evidence="2" id="KW-1185">Reference proteome</keyword>
<dbReference type="Proteomes" id="UP000812031">
    <property type="component" value="Unassembled WGS sequence"/>
</dbReference>
<dbReference type="RefSeq" id="WP_219319303.1">
    <property type="nucleotide sequence ID" value="NZ_JAHWYN010000060.1"/>
</dbReference>
<organism evidence="1 2">
    <name type="scientific">Flavobacterium taihuense</name>
    <dbReference type="NCBI Taxonomy" id="2857508"/>
    <lineage>
        <taxon>Bacteria</taxon>
        <taxon>Pseudomonadati</taxon>
        <taxon>Bacteroidota</taxon>
        <taxon>Flavobacteriia</taxon>
        <taxon>Flavobacteriales</taxon>
        <taxon>Flavobacteriaceae</taxon>
        <taxon>Flavobacterium</taxon>
    </lineage>
</organism>
<protein>
    <submittedName>
        <fullName evidence="1">SIMPL domain-containing protein</fullName>
    </submittedName>
</protein>
<proteinExistence type="predicted"/>
<comment type="caution">
    <text evidence="1">The sequence shown here is derived from an EMBL/GenBank/DDBJ whole genome shotgun (WGS) entry which is preliminary data.</text>
</comment>